<name>A0A1I0Q2U6_9BACT</name>
<reference evidence="2" key="1">
    <citation type="submission" date="2016-10" db="EMBL/GenBank/DDBJ databases">
        <authorList>
            <person name="Varghese N."/>
            <person name="Submissions S."/>
        </authorList>
    </citation>
    <scope>NUCLEOTIDE SEQUENCE [LARGE SCALE GENOMIC DNA]</scope>
    <source>
        <strain evidence="2">DSM 3695</strain>
    </source>
</reference>
<keyword evidence="2" id="KW-1185">Reference proteome</keyword>
<dbReference type="EMBL" id="FOJG01000001">
    <property type="protein sequence ID" value="SEW21250.1"/>
    <property type="molecule type" value="Genomic_DNA"/>
</dbReference>
<gene>
    <name evidence="1" type="ORF">SAMN04488122_1184</name>
</gene>
<sequence length="54" mass="6193">MHNNPTGSMLSVCKKYTETASIIRWHSTGEVFLHSRKSIIINGKQEGVKFHKHK</sequence>
<accession>A0A1I0Q2U6</accession>
<dbReference type="Proteomes" id="UP000199310">
    <property type="component" value="Unassembled WGS sequence"/>
</dbReference>
<evidence type="ECO:0000313" key="1">
    <source>
        <dbReference type="EMBL" id="SEW21250.1"/>
    </source>
</evidence>
<proteinExistence type="predicted"/>
<dbReference type="STRING" id="29529.SAMN04488122_1184"/>
<organism evidence="1 2">
    <name type="scientific">Chitinophaga arvensicola</name>
    <dbReference type="NCBI Taxonomy" id="29529"/>
    <lineage>
        <taxon>Bacteria</taxon>
        <taxon>Pseudomonadati</taxon>
        <taxon>Bacteroidota</taxon>
        <taxon>Chitinophagia</taxon>
        <taxon>Chitinophagales</taxon>
        <taxon>Chitinophagaceae</taxon>
        <taxon>Chitinophaga</taxon>
    </lineage>
</organism>
<protein>
    <submittedName>
        <fullName evidence="1">Uncharacterized protein</fullName>
    </submittedName>
</protein>
<dbReference type="AlphaFoldDB" id="A0A1I0Q2U6"/>
<evidence type="ECO:0000313" key="2">
    <source>
        <dbReference type="Proteomes" id="UP000199310"/>
    </source>
</evidence>